<keyword evidence="6" id="KW-1133">Transmembrane helix</keyword>
<evidence type="ECO:0000256" key="3">
    <source>
        <dbReference type="ARBA" id="ARBA00023098"/>
    </source>
</evidence>
<keyword evidence="6" id="KW-0812">Transmembrane</keyword>
<dbReference type="PANTHER" id="PTHR14226">
    <property type="entry name" value="NEUROPATHY TARGET ESTERASE/SWISS CHEESE D.MELANOGASTER"/>
    <property type="match status" value="1"/>
</dbReference>
<evidence type="ECO:0000256" key="5">
    <source>
        <dbReference type="SAM" id="MobiDB-lite"/>
    </source>
</evidence>
<protein>
    <submittedName>
        <fullName evidence="8">Putative lysophospholipase</fullName>
    </submittedName>
</protein>
<feature type="active site" description="Nucleophile" evidence="4">
    <location>
        <position position="86"/>
    </location>
</feature>
<dbReference type="SUPFAM" id="SSF49464">
    <property type="entry name" value="Carboxypeptidase regulatory domain-like"/>
    <property type="match status" value="1"/>
</dbReference>
<name>A0A2P6NIB6_9EUKA</name>
<feature type="transmembrane region" description="Helical" evidence="6">
    <location>
        <begin position="1743"/>
        <end position="1766"/>
    </location>
</feature>
<feature type="short sequence motif" description="GXSXG" evidence="4">
    <location>
        <begin position="84"/>
        <end position="88"/>
    </location>
</feature>
<dbReference type="InterPro" id="IPR026612">
    <property type="entry name" value="STRA6-like"/>
</dbReference>
<feature type="region of interest" description="Disordered" evidence="5">
    <location>
        <begin position="295"/>
        <end position="315"/>
    </location>
</feature>
<evidence type="ECO:0000256" key="4">
    <source>
        <dbReference type="PROSITE-ProRule" id="PRU01161"/>
    </source>
</evidence>
<sequence length="2274" mass="254544">MPVRVKITTEQASRTHLMLANCVRKSGQVGVRRLSTVPQAKSTSPNRKPIIGLALGSGSARGWAHIGVVRALEKHGIHPDVICGTSMGSLIAGAYACDKLHLVEKFCSDVNWRSYVELIDIALLKMDLAGIITGEKIAKFLIKEAQGDIMIEDMRIPYASVATDLRTGKEVWITKGSLAHAVRSSIAIPGIFSPVKDPERSTKYRTEWLVDGALVNPVPVSLCRAMGADLVIAVNLNRTVAVSSLPKKSKSKPVEKAMLSTLLTPIPQTIAYTASSVSEYVSKAAELIKLKPSSAKPKESTATIDPKNLKPANLPENVVEEVPDVPEDDSPPHLLQVVTSAINIMQNKIVSSRLAGDPPEIELCPRLPGMETFDFEKAEFAIQCGYACVENSIGQIKEIIHQIHFPLPAIMQQPLIRRDTWDDDNTYRMSTISEGETPRPPQTKSKRFRMKVLRFLRRIDIHVPLFYDMVTTQFRNRWWALTTMLLIWSLVGDQIFTPVLRSMQSATEADEIRVIAPMPAFLYFDVEMPGNMTVQVLNKINIPISNKNVTISVEGVTVQGPGGSDEYIDCIQPIKLSMRDYTSLFCKYKDSMISNPIALTDYDGFAVFEGLVIHSNVVGMYSLAIRSDEAVVHSYVLLSTIVSDMMLTSYTVGGEPVDQGYPMDWDPTTLMSVSILIYDVLGRPIPNKKVSIMSNSSSNADWFPDLVVVRYASLKNHITSSDPSGISRFDNVSMEGTNTPYNFLYFYCEGVTMMLPNQPTELHPSVNFKLVINETIDTTVVEGAPFTHFPSFTVLNGDKPLAGKIVIAHITTIVGHPYSPKNVDRNRKDLYEGVSQPTDEHGRTDLRNMMFNTLGSLGVYQVVFVCDGIASEPYSFNVTSREGLVFPVGEPLGTGKLPAISAFDQSGKPVPGKTVSISADGDFEVLYTSAPSDSYGSIFVESMMIIGHMNDSGTALLTFRVDDWVNEQKIRVVNSTSILYGVNCPVPRIIEYPPFINSSVPFRISYLVQSPTGLPRELEELSLYLSTDSLLFDDAVTLRTPSTKMSDSYGLVHFDITLSMPSDTIYIGAKTRCFHSDITTLRVYNPITRVSLRLDPDDIGDDPTVFSMEVIAFDENDERLPIQGLGYPVPDLLNPAEPLPSSDIQLYMNITQSTRENGTRRFMRMELNYASRLQIAVKYGGLYSNYFYVYREANTTMEWISDEQENVALNELLPNQLSLRVLDSGVPFRNVRLVAQLVDQDGYLTTQGLLGSLPTRSSTNMFNTLSIPADENGTVTWKALSVLCAAQGYYRIAVSCHNGLGKELTTIYTKPFYIEEIPTATITREPLSIITLGTAISYFTIKVTTVSHVKNKTKNLVYPAGDVLLDPNLPFYISGQYRFAGLDHQVRFAPIIDGITYSTAFPGSTNMTNSTGDSVQKRGEMMRRGQVMRRGEVKRLGIPIIGGGGRLPINIGKNKTRDIQSTQNDELNTAVFMINAFTGDLINTSTIRPTQSPAALVVKRQPPSVVFVGQSISVDVVALAPGGNYITKTPLRVVLADKTHTIKLGLQQIEATDERGTARFNIQIRAGKPGLYRFSFVSMISDASIITTTFQLKNPVYRVDIVRDPAQSGDGPVSISLHPQDDQKSLVQPVIRVTDHSGLPLKGRSIEIVGNGLIANFTGGTHTDEEGMYRFTDLRFIGGESGNYMINFTCDGIPSNFSQPFDVYNELIPDLSQLSGYKNRARVYIAMLLTIPYFLTNASRQSILYWVILGIISSISVTAYYIYYSVETIRLIYFSNDFRFYIIKGLYAAALVIGVVPMFFVFLILIYKPDWFTNRIQIWAAERHVRLLLTYRRPLPKETKKRHWLLAWFISIFYTPSTSPYPNHQPFENSRNFLLSTRFIVAAAISVLLCVYAGLVATVIIDYFQVTAYAYTVRLDTMRHSLSAVRQASGVASSLHMDTTELDKLAELDQQLADWVTFARIFIINAVHSGYHAFGAVVPIILLNWLFLIKNTIRWSHRLRMGEWPIRRSQFKVYHCTSYIGIQGMYSFIGFMLNWFMWWCIITACTLESVKAWLRDDLWAFLLGIFGVGLLIAMLKRIAFRLITSGMEIRFRGLFGALDFFATFTSVISGLMGGSVRFIISIMGTIILFPRTDMPMMPDSLAILDSGWRAWNGAVITDVHYNHPVKQIFVLFIRPKKVERAMNPLLNTIDFFHRRRGKLTKLYETFPDAANTGHTPRAVIRWRLAYMLIKNPSLIQYRKRLLDEKRREREEALQSYYASLRARQNQINELYVNC</sequence>
<gene>
    <name evidence="8" type="ORF">PROFUN_03861</name>
</gene>
<dbReference type="InterPro" id="IPR002641">
    <property type="entry name" value="PNPLA_dom"/>
</dbReference>
<evidence type="ECO:0000313" key="8">
    <source>
        <dbReference type="EMBL" id="PRP83706.1"/>
    </source>
</evidence>
<feature type="transmembrane region" description="Helical" evidence="6">
    <location>
        <begin position="1974"/>
        <end position="1993"/>
    </location>
</feature>
<dbReference type="PROSITE" id="PS51635">
    <property type="entry name" value="PNPLA"/>
    <property type="match status" value="1"/>
</dbReference>
<reference evidence="8 9" key="1">
    <citation type="journal article" date="2018" name="Genome Biol. Evol.">
        <title>Multiple Roots of Fruiting Body Formation in Amoebozoa.</title>
        <authorList>
            <person name="Hillmann F."/>
            <person name="Forbes G."/>
            <person name="Novohradska S."/>
            <person name="Ferling I."/>
            <person name="Riege K."/>
            <person name="Groth M."/>
            <person name="Westermann M."/>
            <person name="Marz M."/>
            <person name="Spaller T."/>
            <person name="Winckler T."/>
            <person name="Schaap P."/>
            <person name="Glockner G."/>
        </authorList>
    </citation>
    <scope>NUCLEOTIDE SEQUENCE [LARGE SCALE GENOMIC DNA]</scope>
    <source>
        <strain evidence="8 9">Jena</strain>
    </source>
</reference>
<feature type="transmembrane region" description="Helical" evidence="6">
    <location>
        <begin position="2013"/>
        <end position="2038"/>
    </location>
</feature>
<evidence type="ECO:0000256" key="2">
    <source>
        <dbReference type="ARBA" id="ARBA00022963"/>
    </source>
</evidence>
<dbReference type="InterPro" id="IPR016035">
    <property type="entry name" value="Acyl_Trfase/lysoPLipase"/>
</dbReference>
<keyword evidence="9" id="KW-1185">Reference proteome</keyword>
<evidence type="ECO:0000313" key="9">
    <source>
        <dbReference type="Proteomes" id="UP000241769"/>
    </source>
</evidence>
<dbReference type="SUPFAM" id="SSF52151">
    <property type="entry name" value="FabD/lysophospholipase-like"/>
    <property type="match status" value="1"/>
</dbReference>
<dbReference type="Gene3D" id="3.40.1090.10">
    <property type="entry name" value="Cytosolic phospholipase A2 catalytic domain"/>
    <property type="match status" value="2"/>
</dbReference>
<dbReference type="InterPro" id="IPR008969">
    <property type="entry name" value="CarboxyPept-like_regulatory"/>
</dbReference>
<dbReference type="Proteomes" id="UP000241769">
    <property type="component" value="Unassembled WGS sequence"/>
</dbReference>
<dbReference type="GO" id="GO:0016042">
    <property type="term" value="P:lipid catabolic process"/>
    <property type="evidence" value="ECO:0007669"/>
    <property type="project" value="UniProtKB-UniRule"/>
</dbReference>
<feature type="active site" description="Proton acceptor" evidence="4">
    <location>
        <position position="211"/>
    </location>
</feature>
<dbReference type="GO" id="GO:0038023">
    <property type="term" value="F:signaling receptor activity"/>
    <property type="evidence" value="ECO:0007669"/>
    <property type="project" value="InterPro"/>
</dbReference>
<comment type="caution">
    <text evidence="4">Lacks conserved residue(s) required for the propagation of feature annotation.</text>
</comment>
<dbReference type="OrthoDB" id="2376984at2759"/>
<keyword evidence="6" id="KW-0472">Membrane</keyword>
<feature type="short sequence motif" description="DGA/G" evidence="4">
    <location>
        <begin position="211"/>
        <end position="213"/>
    </location>
</feature>
<dbReference type="Pfam" id="PF14752">
    <property type="entry name" value="RBP_receptor"/>
    <property type="match status" value="1"/>
</dbReference>
<evidence type="ECO:0000256" key="6">
    <source>
        <dbReference type="SAM" id="Phobius"/>
    </source>
</evidence>
<dbReference type="Pfam" id="PF01734">
    <property type="entry name" value="Patatin"/>
    <property type="match status" value="1"/>
</dbReference>
<feature type="transmembrane region" description="Helical" evidence="6">
    <location>
        <begin position="2091"/>
        <end position="2108"/>
    </location>
</feature>
<feature type="transmembrane region" description="Helical" evidence="6">
    <location>
        <begin position="1786"/>
        <end position="1807"/>
    </location>
</feature>
<feature type="transmembrane region" description="Helical" evidence="6">
    <location>
        <begin position="1879"/>
        <end position="1904"/>
    </location>
</feature>
<proteinExistence type="predicted"/>
<feature type="transmembrane region" description="Helical" evidence="6">
    <location>
        <begin position="2058"/>
        <end position="2079"/>
    </location>
</feature>
<dbReference type="STRING" id="1890364.A0A2P6NIB6"/>
<dbReference type="EMBL" id="MDYQ01000078">
    <property type="protein sequence ID" value="PRP83706.1"/>
    <property type="molecule type" value="Genomic_DNA"/>
</dbReference>
<dbReference type="GO" id="GO:0016298">
    <property type="term" value="F:lipase activity"/>
    <property type="evidence" value="ECO:0007669"/>
    <property type="project" value="UniProtKB-ARBA"/>
</dbReference>
<feature type="domain" description="PNPLA" evidence="7">
    <location>
        <begin position="53"/>
        <end position="224"/>
    </location>
</feature>
<accession>A0A2P6NIB6</accession>
<keyword evidence="3 4" id="KW-0443">Lipid metabolism</keyword>
<dbReference type="PANTHER" id="PTHR14226:SF76">
    <property type="entry name" value="NTE FAMILY PROTEIN RSSA"/>
    <property type="match status" value="1"/>
</dbReference>
<evidence type="ECO:0000259" key="7">
    <source>
        <dbReference type="PROSITE" id="PS51635"/>
    </source>
</evidence>
<dbReference type="InterPro" id="IPR050301">
    <property type="entry name" value="NTE"/>
</dbReference>
<comment type="caution">
    <text evidence="8">The sequence shown here is derived from an EMBL/GenBank/DDBJ whole genome shotgun (WGS) entry which is preliminary data.</text>
</comment>
<feature type="transmembrane region" description="Helical" evidence="6">
    <location>
        <begin position="1721"/>
        <end position="1736"/>
    </location>
</feature>
<dbReference type="InParanoid" id="A0A2P6NIB6"/>
<evidence type="ECO:0000256" key="1">
    <source>
        <dbReference type="ARBA" id="ARBA00022801"/>
    </source>
</evidence>
<dbReference type="GO" id="GO:0052689">
    <property type="term" value="F:carboxylic ester hydrolase activity"/>
    <property type="evidence" value="ECO:0007669"/>
    <property type="project" value="UniProtKB-ARBA"/>
</dbReference>
<keyword evidence="1 4" id="KW-0378">Hydrolase</keyword>
<organism evidence="8 9">
    <name type="scientific">Planoprotostelium fungivorum</name>
    <dbReference type="NCBI Taxonomy" id="1890364"/>
    <lineage>
        <taxon>Eukaryota</taxon>
        <taxon>Amoebozoa</taxon>
        <taxon>Evosea</taxon>
        <taxon>Variosea</taxon>
        <taxon>Cavosteliida</taxon>
        <taxon>Cavosteliaceae</taxon>
        <taxon>Planoprotostelium</taxon>
    </lineage>
</organism>
<keyword evidence="2 4" id="KW-0442">Lipid degradation</keyword>